<dbReference type="RefSeq" id="WP_116555390.1">
    <property type="nucleotide sequence ID" value="NZ_QCZG01000030.1"/>
</dbReference>
<feature type="domain" description="Activator of Hsp90 ATPase homologue 1/2-like C-terminal" evidence="2">
    <location>
        <begin position="119"/>
        <end position="246"/>
    </location>
</feature>
<protein>
    <submittedName>
        <fullName evidence="3">ATPase</fullName>
    </submittedName>
</protein>
<dbReference type="OrthoDB" id="9803476at2"/>
<dbReference type="InterPro" id="IPR013538">
    <property type="entry name" value="ASHA1/2-like_C"/>
</dbReference>
<organism evidence="3 4">
    <name type="scientific">Pueribacillus theae</name>
    <dbReference type="NCBI Taxonomy" id="2171751"/>
    <lineage>
        <taxon>Bacteria</taxon>
        <taxon>Bacillati</taxon>
        <taxon>Bacillota</taxon>
        <taxon>Bacilli</taxon>
        <taxon>Bacillales</taxon>
        <taxon>Bacillaceae</taxon>
        <taxon>Pueribacillus</taxon>
    </lineage>
</organism>
<dbReference type="EMBL" id="QCZG01000030">
    <property type="protein sequence ID" value="PWA09234.1"/>
    <property type="molecule type" value="Genomic_DNA"/>
</dbReference>
<dbReference type="Pfam" id="PF08327">
    <property type="entry name" value="AHSA1"/>
    <property type="match status" value="1"/>
</dbReference>
<dbReference type="SUPFAM" id="SSF55961">
    <property type="entry name" value="Bet v1-like"/>
    <property type="match status" value="2"/>
</dbReference>
<name>A0A2U1JWA6_9BACI</name>
<gene>
    <name evidence="3" type="ORF">DCC39_13265</name>
</gene>
<comment type="similarity">
    <text evidence="1">Belongs to the AHA1 family.</text>
</comment>
<evidence type="ECO:0000313" key="3">
    <source>
        <dbReference type="EMBL" id="PWA09234.1"/>
    </source>
</evidence>
<dbReference type="Proteomes" id="UP000245998">
    <property type="component" value="Unassembled WGS sequence"/>
</dbReference>
<dbReference type="Gene3D" id="3.30.530.20">
    <property type="match status" value="2"/>
</dbReference>
<comment type="caution">
    <text evidence="3">The sequence shown here is derived from an EMBL/GenBank/DDBJ whole genome shotgun (WGS) entry which is preliminary data.</text>
</comment>
<dbReference type="AlphaFoldDB" id="A0A2U1JWA6"/>
<evidence type="ECO:0000256" key="1">
    <source>
        <dbReference type="ARBA" id="ARBA00006817"/>
    </source>
</evidence>
<sequence length="250" mass="28828">MKKIPIIFNWFSVYNFTMDLDETRISVSVTTVEFKQSEAGTKLIYTEQGAFLDGHDTAAEREHGTGIMLDKLGEELRGERTNTYKTEKEDFTMSLKDSTNNNSSDAISNREIVSTRIFNASREHIFKAFSDPDHLIHWWGPKGFTNTFHEFDMQPGRVWHYVMHGPNGVGYENKSVFVEVVEPERIVLRHLEPDHEFLLTVTLSERDGKTELTWQMLFDSAAECNKARKFVVEGNEQNLDRLQAQLGKMV</sequence>
<accession>A0A2U1JWA6</accession>
<evidence type="ECO:0000259" key="2">
    <source>
        <dbReference type="Pfam" id="PF08327"/>
    </source>
</evidence>
<proteinExistence type="inferred from homology"/>
<dbReference type="InterPro" id="IPR023393">
    <property type="entry name" value="START-like_dom_sf"/>
</dbReference>
<dbReference type="CDD" id="cd08894">
    <property type="entry name" value="SRPBCC_CalC_Aha1-like_1"/>
    <property type="match status" value="1"/>
</dbReference>
<keyword evidence="4" id="KW-1185">Reference proteome</keyword>
<evidence type="ECO:0000313" key="4">
    <source>
        <dbReference type="Proteomes" id="UP000245998"/>
    </source>
</evidence>
<reference evidence="3 4" key="1">
    <citation type="submission" date="2018-04" db="EMBL/GenBank/DDBJ databases">
        <title>Camelliibacillus theae gen. nov., sp. nov., isolated from Pu'er tea.</title>
        <authorList>
            <person name="Niu L."/>
        </authorList>
    </citation>
    <scope>NUCLEOTIDE SEQUENCE [LARGE SCALE GENOMIC DNA]</scope>
    <source>
        <strain evidence="3 4">T8</strain>
    </source>
</reference>